<proteinExistence type="predicted"/>
<protein>
    <submittedName>
        <fullName evidence="1">Uncharacterized protein</fullName>
    </submittedName>
</protein>
<reference evidence="1" key="1">
    <citation type="submission" date="2021-01" db="EMBL/GenBank/DDBJ databases">
        <authorList>
            <person name="Corre E."/>
            <person name="Pelletier E."/>
            <person name="Niang G."/>
            <person name="Scheremetjew M."/>
            <person name="Finn R."/>
            <person name="Kale V."/>
            <person name="Holt S."/>
            <person name="Cochrane G."/>
            <person name="Meng A."/>
            <person name="Brown T."/>
            <person name="Cohen L."/>
        </authorList>
    </citation>
    <scope>NUCLEOTIDE SEQUENCE</scope>
    <source>
        <strain evidence="1">MM31A-1</strain>
    </source>
</reference>
<evidence type="ECO:0000313" key="1">
    <source>
        <dbReference type="EMBL" id="CAE0461016.1"/>
    </source>
</evidence>
<gene>
    <name evidence="1" type="ORF">CDEB00056_LOCUS5857</name>
</gene>
<accession>A0A7S3PZY9</accession>
<dbReference type="AlphaFoldDB" id="A0A7S3PZY9"/>
<organism evidence="1">
    <name type="scientific">Chaetoceros debilis</name>
    <dbReference type="NCBI Taxonomy" id="122233"/>
    <lineage>
        <taxon>Eukaryota</taxon>
        <taxon>Sar</taxon>
        <taxon>Stramenopiles</taxon>
        <taxon>Ochrophyta</taxon>
        <taxon>Bacillariophyta</taxon>
        <taxon>Coscinodiscophyceae</taxon>
        <taxon>Chaetocerotophycidae</taxon>
        <taxon>Chaetocerotales</taxon>
        <taxon>Chaetocerotaceae</taxon>
        <taxon>Chaetoceros</taxon>
    </lineage>
</organism>
<dbReference type="EMBL" id="HBIO01007766">
    <property type="protein sequence ID" value="CAE0461016.1"/>
    <property type="molecule type" value="Transcribed_RNA"/>
</dbReference>
<sequence>MSLAEFYIDNGLDPSDPDHMDDYLARMRNENGFGSDEDSDDEYGPSPTIAFSGLAVVDQSHLQHSTSGDGHVLDHSMLDSIARSHGYEILDTSSSITPMASYRRHDVRLNFWLSTGTVGSYLEHPRQGKTQLFRRNVDMSEAREIFENPRKHTGRGYHTTQQGR</sequence>
<name>A0A7S3PZY9_9STRA</name>